<evidence type="ECO:0000259" key="9">
    <source>
        <dbReference type="PROSITE" id="PS51085"/>
    </source>
</evidence>
<keyword evidence="2" id="KW-0813">Transport</keyword>
<dbReference type="PROSITE" id="PS00197">
    <property type="entry name" value="2FE2S_FER_1"/>
    <property type="match status" value="1"/>
</dbReference>
<dbReference type="GO" id="GO:0051537">
    <property type="term" value="F:2 iron, 2 sulfur cluster binding"/>
    <property type="evidence" value="ECO:0007669"/>
    <property type="project" value="UniProtKB-KW"/>
</dbReference>
<dbReference type="InterPro" id="IPR036010">
    <property type="entry name" value="2Fe-2S_ferredoxin-like_sf"/>
</dbReference>
<evidence type="ECO:0000256" key="6">
    <source>
        <dbReference type="ARBA" id="ARBA00023004"/>
    </source>
</evidence>
<evidence type="ECO:0000256" key="4">
    <source>
        <dbReference type="ARBA" id="ARBA00022723"/>
    </source>
</evidence>
<keyword evidence="3" id="KW-0001">2Fe-2S</keyword>
<evidence type="ECO:0000313" key="11">
    <source>
        <dbReference type="Proteomes" id="UP001333818"/>
    </source>
</evidence>
<dbReference type="NCBIfam" id="TIGR02008">
    <property type="entry name" value="fdx_plant"/>
    <property type="match status" value="1"/>
</dbReference>
<reference evidence="10" key="1">
    <citation type="submission" date="2024-01" db="EMBL/GenBank/DDBJ databases">
        <title>Bank of Algae and Cyanobacteria of the Azores (BACA) strain genomes.</title>
        <authorList>
            <person name="Luz R."/>
            <person name="Cordeiro R."/>
            <person name="Fonseca A."/>
            <person name="Goncalves V."/>
        </authorList>
    </citation>
    <scope>NUCLEOTIDE SEQUENCE</scope>
    <source>
        <strain evidence="10">BACA0141</strain>
    </source>
</reference>
<dbReference type="GO" id="GO:0046872">
    <property type="term" value="F:metal ion binding"/>
    <property type="evidence" value="ECO:0007669"/>
    <property type="project" value="UniProtKB-KW"/>
</dbReference>
<evidence type="ECO:0000313" key="10">
    <source>
        <dbReference type="EMBL" id="MEE3715497.1"/>
    </source>
</evidence>
<evidence type="ECO:0000256" key="8">
    <source>
        <dbReference type="ARBA" id="ARBA00034078"/>
    </source>
</evidence>
<feature type="domain" description="2Fe-2S ferredoxin-type" evidence="9">
    <location>
        <begin position="4"/>
        <end position="99"/>
    </location>
</feature>
<dbReference type="CDD" id="cd00207">
    <property type="entry name" value="fer2"/>
    <property type="match status" value="1"/>
</dbReference>
<dbReference type="PANTHER" id="PTHR43112:SF3">
    <property type="entry name" value="FERREDOXIN-2, CHLOROPLASTIC"/>
    <property type="match status" value="1"/>
</dbReference>
<evidence type="ECO:0000256" key="3">
    <source>
        <dbReference type="ARBA" id="ARBA00022714"/>
    </source>
</evidence>
<dbReference type="InterPro" id="IPR012675">
    <property type="entry name" value="Beta-grasp_dom_sf"/>
</dbReference>
<dbReference type="InterPro" id="IPR001041">
    <property type="entry name" value="2Fe-2S_ferredoxin-type"/>
</dbReference>
<keyword evidence="11" id="KW-1185">Reference proteome</keyword>
<dbReference type="PROSITE" id="PS51085">
    <property type="entry name" value="2FE2S_FER_2"/>
    <property type="match status" value="1"/>
</dbReference>
<protein>
    <submittedName>
        <fullName evidence="10">2Fe-2S iron-sulfur cluster-binding protein</fullName>
    </submittedName>
</protein>
<dbReference type="Pfam" id="PF00111">
    <property type="entry name" value="Fer2"/>
    <property type="match status" value="1"/>
</dbReference>
<evidence type="ECO:0000256" key="2">
    <source>
        <dbReference type="ARBA" id="ARBA00022448"/>
    </source>
</evidence>
<dbReference type="GO" id="GO:0022900">
    <property type="term" value="P:electron transport chain"/>
    <property type="evidence" value="ECO:0007669"/>
    <property type="project" value="InterPro"/>
</dbReference>
<dbReference type="AlphaFoldDB" id="A0AAW9PQD2"/>
<dbReference type="SUPFAM" id="SSF54292">
    <property type="entry name" value="2Fe-2S ferredoxin-like"/>
    <property type="match status" value="1"/>
</dbReference>
<proteinExistence type="inferred from homology"/>
<gene>
    <name evidence="10" type="ORF">V2H45_01920</name>
</gene>
<evidence type="ECO:0000256" key="1">
    <source>
        <dbReference type="ARBA" id="ARBA00007874"/>
    </source>
</evidence>
<keyword evidence="5" id="KW-0249">Electron transport</keyword>
<sequence>MAVYNVRLIGEAEGIDETIEVDEDEFILDAAEAEGISLPYSCRAGTCSTCAGRVIEGDVQESGGNPDMFFNKGQRMAGFRLLCIASPTSDCTVLIHQEPNIPKF</sequence>
<dbReference type="PANTHER" id="PTHR43112">
    <property type="entry name" value="FERREDOXIN"/>
    <property type="match status" value="1"/>
</dbReference>
<dbReference type="InterPro" id="IPR006058">
    <property type="entry name" value="2Fe2S_fd_BS"/>
</dbReference>
<comment type="caution">
    <text evidence="10">The sequence shown here is derived from an EMBL/GenBank/DDBJ whole genome shotgun (WGS) entry which is preliminary data.</text>
</comment>
<evidence type="ECO:0000256" key="5">
    <source>
        <dbReference type="ARBA" id="ARBA00022982"/>
    </source>
</evidence>
<dbReference type="Gene3D" id="3.10.20.30">
    <property type="match status" value="1"/>
</dbReference>
<keyword evidence="6" id="KW-0408">Iron</keyword>
<dbReference type="EMBL" id="JAZBJZ010000004">
    <property type="protein sequence ID" value="MEE3715497.1"/>
    <property type="molecule type" value="Genomic_DNA"/>
</dbReference>
<keyword evidence="7" id="KW-0411">Iron-sulfur</keyword>
<name>A0AAW9PQD2_9CYAN</name>
<dbReference type="RefSeq" id="WP_330481919.1">
    <property type="nucleotide sequence ID" value="NZ_JAZBJZ010000004.1"/>
</dbReference>
<comment type="similarity">
    <text evidence="1">Belongs to the 2Fe2S plant-type ferredoxin family.</text>
</comment>
<comment type="cofactor">
    <cofactor evidence="8">
        <name>[2Fe-2S] cluster</name>
        <dbReference type="ChEBI" id="CHEBI:190135"/>
    </cofactor>
</comment>
<dbReference type="GO" id="GO:0009055">
    <property type="term" value="F:electron transfer activity"/>
    <property type="evidence" value="ECO:0007669"/>
    <property type="project" value="InterPro"/>
</dbReference>
<accession>A0AAW9PQD2</accession>
<evidence type="ECO:0000256" key="7">
    <source>
        <dbReference type="ARBA" id="ARBA00023014"/>
    </source>
</evidence>
<organism evidence="10 11">
    <name type="scientific">Tumidithrix elongata BACA0141</name>
    <dbReference type="NCBI Taxonomy" id="2716417"/>
    <lineage>
        <taxon>Bacteria</taxon>
        <taxon>Bacillati</taxon>
        <taxon>Cyanobacteriota</taxon>
        <taxon>Cyanophyceae</taxon>
        <taxon>Pseudanabaenales</taxon>
        <taxon>Pseudanabaenaceae</taxon>
        <taxon>Tumidithrix</taxon>
        <taxon>Tumidithrix elongata</taxon>
    </lineage>
</organism>
<dbReference type="Proteomes" id="UP001333818">
    <property type="component" value="Unassembled WGS sequence"/>
</dbReference>
<dbReference type="InterPro" id="IPR010241">
    <property type="entry name" value="Fd_pln"/>
</dbReference>
<keyword evidence="4" id="KW-0479">Metal-binding</keyword>